<dbReference type="InterPro" id="IPR007835">
    <property type="entry name" value="MOFRL"/>
</dbReference>
<name>X7EF60_9RHOB</name>
<feature type="domain" description="MOFRL-associated" evidence="2">
    <location>
        <begin position="8"/>
        <end position="234"/>
    </location>
</feature>
<dbReference type="PANTHER" id="PTHR12227">
    <property type="entry name" value="GLYCERATE KINASE"/>
    <property type="match status" value="1"/>
</dbReference>
<feature type="domain" description="MOFRL" evidence="1">
    <location>
        <begin position="301"/>
        <end position="406"/>
    </location>
</feature>
<evidence type="ECO:0000259" key="2">
    <source>
        <dbReference type="Pfam" id="PF13660"/>
    </source>
</evidence>
<comment type="caution">
    <text evidence="3">The sequence shown here is derived from an EMBL/GenBank/DDBJ whole genome shotgun (WGS) entry which is preliminary data.</text>
</comment>
<reference evidence="3 4" key="1">
    <citation type="submission" date="2014-01" db="EMBL/GenBank/DDBJ databases">
        <title>Roseivivax halodurans JCM 10272 Genome Sequencing.</title>
        <authorList>
            <person name="Lai Q."/>
            <person name="Li G."/>
            <person name="Shao Z."/>
        </authorList>
    </citation>
    <scope>NUCLEOTIDE SEQUENCE [LARGE SCALE GENOMIC DNA]</scope>
    <source>
        <strain evidence="3 4">JCM 10272</strain>
    </source>
</reference>
<dbReference type="InterPro" id="IPR038614">
    <property type="entry name" value="GK_N_sf"/>
</dbReference>
<dbReference type="InterPro" id="IPR037035">
    <property type="entry name" value="GK-like_C_sf"/>
</dbReference>
<gene>
    <name evidence="3" type="ORF">OCH239_02690</name>
</gene>
<evidence type="ECO:0000313" key="4">
    <source>
        <dbReference type="Proteomes" id="UP000022447"/>
    </source>
</evidence>
<dbReference type="eggNOG" id="COG2379">
    <property type="taxonomic scope" value="Bacteria"/>
</dbReference>
<evidence type="ECO:0000313" key="3">
    <source>
        <dbReference type="EMBL" id="ETX14490.1"/>
    </source>
</evidence>
<accession>X7EF60</accession>
<dbReference type="STRING" id="1449350.OCH239_02690"/>
<dbReference type="Gene3D" id="3.40.50.10180">
    <property type="entry name" value="Glycerate kinase, MOFRL-like N-terminal domain"/>
    <property type="match status" value="1"/>
</dbReference>
<dbReference type="PATRIC" id="fig|1449350.3.peg.2290"/>
<keyword evidence="3" id="KW-0670">Pyruvate</keyword>
<dbReference type="Gene3D" id="3.40.1480.10">
    <property type="entry name" value="MOFRL domain"/>
    <property type="match status" value="1"/>
</dbReference>
<keyword evidence="4" id="KW-1185">Reference proteome</keyword>
<dbReference type="Proteomes" id="UP000022447">
    <property type="component" value="Unassembled WGS sequence"/>
</dbReference>
<dbReference type="InterPro" id="IPR039760">
    <property type="entry name" value="MOFRL_protein"/>
</dbReference>
<dbReference type="PANTHER" id="PTHR12227:SF0">
    <property type="entry name" value="GLYCERATE KINASE"/>
    <property type="match status" value="1"/>
</dbReference>
<organism evidence="3 4">
    <name type="scientific">Roseivivax halodurans JCM 10272</name>
    <dbReference type="NCBI Taxonomy" id="1449350"/>
    <lineage>
        <taxon>Bacteria</taxon>
        <taxon>Pseudomonadati</taxon>
        <taxon>Pseudomonadota</taxon>
        <taxon>Alphaproteobacteria</taxon>
        <taxon>Rhodobacterales</taxon>
        <taxon>Roseobacteraceae</taxon>
        <taxon>Roseivivax</taxon>
    </lineage>
</organism>
<sequence length="417" mass="43245">MADLRDLARTLYEAAIAAADPARALARAWDKAPPDKATGRTVLIAFGKAAPQMMQAALARVEGAVDALAVTHHENEMDVSGSRVMRAGHPVPDAAGAEAAQEVMRRLDAAGPDDRVIALVSGGGSALLPAPVPPLTLADKQAVNEVLLAGGLDIVGTNLVRQQLSELKGGGFLRRAAPAPVTAYILSDVIGDDLRVVASGPTSEPIGTPEEARHLLAEAGLWDRLPQAAKDRLESATQKEPATPARNHLIGSNRVSLEAMEETTERAGFAARIVSDHLTGDVGDAAREVLTHLATPDRPTALLFGGETTVRLSGSGKGGRNQEMALRIALAAPDHDWPWVFLSAGTDGRDGPTDAAGGIVDGGTAERIRAAGGDAEALLADNDSYRALRLAGDLLQVPATGTNVADVQALLMVPGQQ</sequence>
<proteinExistence type="predicted"/>
<dbReference type="Pfam" id="PF05161">
    <property type="entry name" value="MOFRL"/>
    <property type="match status" value="1"/>
</dbReference>
<dbReference type="Pfam" id="PF13660">
    <property type="entry name" value="DUF4147"/>
    <property type="match status" value="1"/>
</dbReference>
<dbReference type="InterPro" id="IPR025286">
    <property type="entry name" value="MOFRL_assoc_dom"/>
</dbReference>
<dbReference type="GO" id="GO:0008887">
    <property type="term" value="F:glycerate kinase activity"/>
    <property type="evidence" value="ECO:0007669"/>
    <property type="project" value="InterPro"/>
</dbReference>
<dbReference type="SUPFAM" id="SSF82544">
    <property type="entry name" value="GckA/TtuD-like"/>
    <property type="match status" value="1"/>
</dbReference>
<dbReference type="AlphaFoldDB" id="X7EF60"/>
<dbReference type="EMBL" id="JALZ01000010">
    <property type="protein sequence ID" value="ETX14490.1"/>
    <property type="molecule type" value="Genomic_DNA"/>
</dbReference>
<evidence type="ECO:0000259" key="1">
    <source>
        <dbReference type="Pfam" id="PF05161"/>
    </source>
</evidence>
<dbReference type="GO" id="GO:0005737">
    <property type="term" value="C:cytoplasm"/>
    <property type="evidence" value="ECO:0007669"/>
    <property type="project" value="TreeGrafter"/>
</dbReference>
<protein>
    <submittedName>
        <fullName evidence="3">Hydroxypyruvate reductase</fullName>
    </submittedName>
</protein>